<dbReference type="GO" id="GO:0005829">
    <property type="term" value="C:cytosol"/>
    <property type="evidence" value="ECO:0007669"/>
    <property type="project" value="TreeGrafter"/>
</dbReference>
<dbReference type="Proteomes" id="UP000019384">
    <property type="component" value="Unassembled WGS sequence"/>
</dbReference>
<evidence type="ECO:0008006" key="7">
    <source>
        <dbReference type="Google" id="ProtNLM"/>
    </source>
</evidence>
<evidence type="ECO:0000256" key="1">
    <source>
        <dbReference type="ARBA" id="ARBA00009275"/>
    </source>
</evidence>
<evidence type="ECO:0000313" key="5">
    <source>
        <dbReference type="EMBL" id="CDK29221.1"/>
    </source>
</evidence>
<evidence type="ECO:0000256" key="4">
    <source>
        <dbReference type="ARBA" id="ARBA00022801"/>
    </source>
</evidence>
<dbReference type="InterPro" id="IPR001130">
    <property type="entry name" value="TatD-like"/>
</dbReference>
<name>W6MR72_9ASCO</name>
<accession>W6MR72</accession>
<dbReference type="Pfam" id="PF01026">
    <property type="entry name" value="TatD_DNase"/>
    <property type="match status" value="1"/>
</dbReference>
<gene>
    <name evidence="5" type="ORF">KUCA_T00005209001</name>
</gene>
<keyword evidence="6" id="KW-1185">Reference proteome</keyword>
<dbReference type="InterPro" id="IPR018228">
    <property type="entry name" value="DNase_TatD-rel_CS"/>
</dbReference>
<sequence>MAPRYYDIAVNLTDSMFMGSFETGSKARPEWYRILDRAAYFNVEKVMITGSSLEESRKAIQMAVEYEGPVKLYTTVGVHPCTVNEFENDPEGHIEQLRLTIKHGVDSGVLRAIGEIGLDYDRFQHTIKSVQLKYFELQLKLACEFDLPLFLHMRSACDDFIDTIEPFIKGTRPDGLRLKNPRGVVHSFTGEWEEAQRLIQLGFHLGVNGCSLRTSDSMEVVRKIPLEKIMIETDAPWCEVRKTHSSFGLLSEPPNEFYPRTTGLVQQIPQTKKQKVVKLDAFLKVPLVSKMKDLAISPQVATAIGETEWEFGAVVKGRNEPCFVGQIAEAIAKLKGIPSERVIETVYETSCKMFA</sequence>
<comment type="similarity">
    <text evidence="1">Belongs to the metallo-dependent hydrolases superfamily. TatD-type hydrolase family.</text>
</comment>
<keyword evidence="3" id="KW-0479">Metal-binding</keyword>
<dbReference type="CDD" id="cd01310">
    <property type="entry name" value="TatD_DNAse"/>
    <property type="match status" value="1"/>
</dbReference>
<evidence type="ECO:0000313" key="6">
    <source>
        <dbReference type="Proteomes" id="UP000019384"/>
    </source>
</evidence>
<evidence type="ECO:0000256" key="2">
    <source>
        <dbReference type="ARBA" id="ARBA00022722"/>
    </source>
</evidence>
<dbReference type="RefSeq" id="XP_022461209.1">
    <property type="nucleotide sequence ID" value="XM_022600382.1"/>
</dbReference>
<dbReference type="InterPro" id="IPR032466">
    <property type="entry name" value="Metal_Hydrolase"/>
</dbReference>
<dbReference type="Gene3D" id="3.20.20.140">
    <property type="entry name" value="Metal-dependent hydrolases"/>
    <property type="match status" value="1"/>
</dbReference>
<dbReference type="STRING" id="1382522.W6MR72"/>
<protein>
    <recommendedName>
        <fullName evidence="7">TatD related DNase</fullName>
    </recommendedName>
</protein>
<dbReference type="GO" id="GO:0046872">
    <property type="term" value="F:metal ion binding"/>
    <property type="evidence" value="ECO:0007669"/>
    <property type="project" value="UniProtKB-KW"/>
</dbReference>
<dbReference type="PANTHER" id="PTHR10060:SF15">
    <property type="entry name" value="DEOXYRIBONUCLEASE TATDN1"/>
    <property type="match status" value="1"/>
</dbReference>
<dbReference type="OrthoDB" id="6079689at2759"/>
<keyword evidence="2" id="KW-0540">Nuclease</keyword>
<reference evidence="5" key="1">
    <citation type="submission" date="2013-12" db="EMBL/GenBank/DDBJ databases">
        <authorList>
            <person name="Genoscope - CEA"/>
        </authorList>
    </citation>
    <scope>NUCLEOTIDE SEQUENCE</scope>
    <source>
        <strain evidence="5">CBS 1993</strain>
    </source>
</reference>
<dbReference type="GO" id="GO:0034599">
    <property type="term" value="P:cellular response to oxidative stress"/>
    <property type="evidence" value="ECO:0007669"/>
    <property type="project" value="EnsemblFungi"/>
</dbReference>
<dbReference type="InterPro" id="IPR050891">
    <property type="entry name" value="TatD-type_Hydrolase"/>
</dbReference>
<dbReference type="GO" id="GO:0004519">
    <property type="term" value="F:endonuclease activity"/>
    <property type="evidence" value="ECO:0007669"/>
    <property type="project" value="EnsemblFungi"/>
</dbReference>
<dbReference type="PROSITE" id="PS01090">
    <property type="entry name" value="TATD_2"/>
    <property type="match status" value="1"/>
</dbReference>
<proteinExistence type="inferred from homology"/>
<dbReference type="SUPFAM" id="SSF51556">
    <property type="entry name" value="Metallo-dependent hydrolases"/>
    <property type="match status" value="1"/>
</dbReference>
<reference evidence="5" key="2">
    <citation type="submission" date="2014-02" db="EMBL/GenBank/DDBJ databases">
        <title>Complete DNA sequence of /Kuraishia capsulata/ illustrates novel genomic features among budding yeasts (/Saccharomycotina/).</title>
        <authorList>
            <person name="Morales L."/>
            <person name="Noel B."/>
            <person name="Porcel B."/>
            <person name="Marcet-Houben M."/>
            <person name="Hullo M-F."/>
            <person name="Sacerdot C."/>
            <person name="Tekaia F."/>
            <person name="Leh-Louis V."/>
            <person name="Despons L."/>
            <person name="Khanna V."/>
            <person name="Aury J-M."/>
            <person name="Barbe V."/>
            <person name="Couloux A."/>
            <person name="Labadie K."/>
            <person name="Pelletier E."/>
            <person name="Souciet J-L."/>
            <person name="Boekhout T."/>
            <person name="Gabaldon T."/>
            <person name="Wincker P."/>
            <person name="Dujon B."/>
        </authorList>
    </citation>
    <scope>NUCLEOTIDE SEQUENCE</scope>
    <source>
        <strain evidence="5">CBS 1993</strain>
    </source>
</reference>
<dbReference type="GO" id="GO:0006309">
    <property type="term" value="P:apoptotic DNA fragmentation"/>
    <property type="evidence" value="ECO:0007669"/>
    <property type="project" value="EnsemblFungi"/>
</dbReference>
<dbReference type="EMBL" id="HG793130">
    <property type="protein sequence ID" value="CDK29221.1"/>
    <property type="molecule type" value="Genomic_DNA"/>
</dbReference>
<dbReference type="AlphaFoldDB" id="W6MR72"/>
<dbReference type="HOGENOM" id="CLU_031506_1_0_1"/>
<keyword evidence="4" id="KW-0378">Hydrolase</keyword>
<organism evidence="5 6">
    <name type="scientific">Kuraishia capsulata CBS 1993</name>
    <dbReference type="NCBI Taxonomy" id="1382522"/>
    <lineage>
        <taxon>Eukaryota</taxon>
        <taxon>Fungi</taxon>
        <taxon>Dikarya</taxon>
        <taxon>Ascomycota</taxon>
        <taxon>Saccharomycotina</taxon>
        <taxon>Pichiomycetes</taxon>
        <taxon>Pichiales</taxon>
        <taxon>Pichiaceae</taxon>
        <taxon>Kuraishia</taxon>
    </lineage>
</organism>
<dbReference type="PANTHER" id="PTHR10060">
    <property type="entry name" value="TATD FAMILY DEOXYRIBONUCLEASE"/>
    <property type="match status" value="1"/>
</dbReference>
<evidence type="ECO:0000256" key="3">
    <source>
        <dbReference type="ARBA" id="ARBA00022723"/>
    </source>
</evidence>
<dbReference type="GO" id="GO:0008296">
    <property type="term" value="F:3'-5'-DNA exonuclease activity"/>
    <property type="evidence" value="ECO:0007669"/>
    <property type="project" value="EnsemblFungi"/>
</dbReference>
<dbReference type="GeneID" id="34522597"/>
<dbReference type="PROSITE" id="PS01091">
    <property type="entry name" value="TATD_3"/>
    <property type="match status" value="1"/>
</dbReference>